<dbReference type="EMBL" id="VSSQ01000188">
    <property type="protein sequence ID" value="MPL84292.1"/>
    <property type="molecule type" value="Genomic_DNA"/>
</dbReference>
<dbReference type="GO" id="GO:0030288">
    <property type="term" value="C:outer membrane-bounded periplasmic space"/>
    <property type="evidence" value="ECO:0007669"/>
    <property type="project" value="TreeGrafter"/>
</dbReference>
<feature type="domain" description="Sporulation stage II protein D amidase enhancer LytB N-terminal" evidence="1">
    <location>
        <begin position="124"/>
        <end position="213"/>
    </location>
</feature>
<name>A0A644V056_9ZZZZ</name>
<dbReference type="Pfam" id="PF08486">
    <property type="entry name" value="SpoIID"/>
    <property type="match status" value="1"/>
</dbReference>
<reference evidence="2" key="1">
    <citation type="submission" date="2019-08" db="EMBL/GenBank/DDBJ databases">
        <authorList>
            <person name="Kucharzyk K."/>
            <person name="Murdoch R.W."/>
            <person name="Higgins S."/>
            <person name="Loffler F."/>
        </authorList>
    </citation>
    <scope>NUCLEOTIDE SEQUENCE</scope>
</reference>
<organism evidence="2">
    <name type="scientific">bioreactor metagenome</name>
    <dbReference type="NCBI Taxonomy" id="1076179"/>
    <lineage>
        <taxon>unclassified sequences</taxon>
        <taxon>metagenomes</taxon>
        <taxon>ecological metagenomes</taxon>
    </lineage>
</organism>
<dbReference type="GO" id="GO:0030435">
    <property type="term" value="P:sporulation resulting in formation of a cellular spore"/>
    <property type="evidence" value="ECO:0007669"/>
    <property type="project" value="InterPro"/>
</dbReference>
<dbReference type="PANTHER" id="PTHR30032:SF4">
    <property type="entry name" value="AMIDASE ENHANCER"/>
    <property type="match status" value="1"/>
</dbReference>
<proteinExistence type="predicted"/>
<sequence length="445" mass="49135">MRTRIMCLVLILCSFVLPGYAYQSMSKEPDIRVGILSNQPNVVVSANIDFSIIDSDTNKVIAKYKPNEKVSISSTGSQMTVNGKAIKYKNLVITLKEVKGECYNDVNRRRYRGQISLHQTIGKKGLTVVNTLPLEEYLLGVIAKEISPDWPVEAVKAQVVAARTYALASLNKHKNDGYDVCATTDCQVYGGRDSEANGATKAVDATYGEAIYYQGKLISAYFHSSSGGYTENSENVWGGAYPYLQGVADYDQKAPYYKWEKKYTVRELEALLKIAGYNVGSLRAIELSSLTKQPVHSADRGVSGRVKEIRFVGTNGTAYIPGNKIRSILALNSTLFDIAVIVSLQKPLEFEITDSAGDHQTKEVDVNLPAYKQKPFLNDKGGIYRISNQTNDTVVFNGSGWGHGIGLSQWGAKAMAETAPKGDSTYFKEILKHYYQGVDIKKAYR</sequence>
<dbReference type="InterPro" id="IPR013486">
    <property type="entry name" value="SpoIID/LytB"/>
</dbReference>
<comment type="caution">
    <text evidence="2">The sequence shown here is derived from an EMBL/GenBank/DDBJ whole genome shotgun (WGS) entry which is preliminary data.</text>
</comment>
<protein>
    <recommendedName>
        <fullName evidence="1">Sporulation stage II protein D amidase enhancer LytB N-terminal domain-containing protein</fullName>
    </recommendedName>
</protein>
<dbReference type="AlphaFoldDB" id="A0A644V056"/>
<dbReference type="InterPro" id="IPR013693">
    <property type="entry name" value="SpoIID/LytB_N"/>
</dbReference>
<gene>
    <name evidence="2" type="ORF">SDC9_30257</name>
</gene>
<accession>A0A644V056</accession>
<dbReference type="InterPro" id="IPR051922">
    <property type="entry name" value="Bact_Sporulation_Assoc"/>
</dbReference>
<evidence type="ECO:0000259" key="1">
    <source>
        <dbReference type="Pfam" id="PF08486"/>
    </source>
</evidence>
<evidence type="ECO:0000313" key="2">
    <source>
        <dbReference type="EMBL" id="MPL84292.1"/>
    </source>
</evidence>
<dbReference type="NCBIfam" id="TIGR02669">
    <property type="entry name" value="SpoIID_LytB"/>
    <property type="match status" value="1"/>
</dbReference>
<dbReference type="PANTHER" id="PTHR30032">
    <property type="entry name" value="N-ACETYLMURAMOYL-L-ALANINE AMIDASE-RELATED"/>
    <property type="match status" value="1"/>
</dbReference>